<dbReference type="RefSeq" id="WP_251602914.1">
    <property type="nucleotide sequence ID" value="NZ_JAMQJY010000001.1"/>
</dbReference>
<sequence length="164" mass="19189">MKVQCIDVGETTTLTEGNVYFLYPNGSEHAYISKFDNPSAHFGCYRKSLFEKVFEDAPVLPLEPPELNWELESGQVYKAYLTWVNMPGAKHMIDQSYFVRKHPRHRHQVSVFEDPECTSFRAILSSNYFRDYELIESDAIGLIEEEFMDIEELPAEDWEQMSLF</sequence>
<dbReference type="Proteomes" id="UP001203665">
    <property type="component" value="Unassembled WGS sequence"/>
</dbReference>
<protein>
    <submittedName>
        <fullName evidence="1">Uncharacterized protein</fullName>
    </submittedName>
</protein>
<evidence type="ECO:0000313" key="2">
    <source>
        <dbReference type="Proteomes" id="UP001203665"/>
    </source>
</evidence>
<keyword evidence="2" id="KW-1185">Reference proteome</keyword>
<proteinExistence type="predicted"/>
<gene>
    <name evidence="1" type="ORF">NDM98_00070</name>
</gene>
<dbReference type="EMBL" id="JAMQJY010000001">
    <property type="protein sequence ID" value="MCM2674066.1"/>
    <property type="molecule type" value="Genomic_DNA"/>
</dbReference>
<organism evidence="1 2">
    <name type="scientific">Alkalicoccobacillus plakortidis</name>
    <dbReference type="NCBI Taxonomy" id="444060"/>
    <lineage>
        <taxon>Bacteria</taxon>
        <taxon>Bacillati</taxon>
        <taxon>Bacillota</taxon>
        <taxon>Bacilli</taxon>
        <taxon>Bacillales</taxon>
        <taxon>Bacillaceae</taxon>
        <taxon>Alkalicoccobacillus</taxon>
    </lineage>
</organism>
<reference evidence="1" key="1">
    <citation type="submission" date="2022-06" db="EMBL/GenBank/DDBJ databases">
        <title>Alkalicoccobacillus porphyridii sp. nov., isolated from a marine red alga, Porphyridium purpureum and reclassification of Shouchella plakortidis and Shouchella gibsonii as Alkalicoccobacillus plakortidis comb. nov. and Alkalicoccobacillus gibsonii comb. nov.</title>
        <authorList>
            <person name="Kim K.H."/>
            <person name="Lee J.K."/>
            <person name="Han D.M."/>
            <person name="Baek J.H."/>
            <person name="Jeon C.O."/>
        </authorList>
    </citation>
    <scope>NUCLEOTIDE SEQUENCE</scope>
    <source>
        <strain evidence="1">DSM 19153</strain>
    </source>
</reference>
<evidence type="ECO:0000313" key="1">
    <source>
        <dbReference type="EMBL" id="MCM2674066.1"/>
    </source>
</evidence>
<comment type="caution">
    <text evidence="1">The sequence shown here is derived from an EMBL/GenBank/DDBJ whole genome shotgun (WGS) entry which is preliminary data.</text>
</comment>
<name>A0ABT0XDS0_9BACI</name>
<accession>A0ABT0XDS0</accession>